<evidence type="ECO:0000256" key="6">
    <source>
        <dbReference type="ARBA" id="ARBA00022840"/>
    </source>
</evidence>
<evidence type="ECO:0000259" key="11">
    <source>
        <dbReference type="Pfam" id="PF02463"/>
    </source>
</evidence>
<name>A0A1T4Q5U3_9BACT</name>
<feature type="domain" description="RecF/RecN/SMC N-terminal" evidence="11">
    <location>
        <begin position="10"/>
        <end position="517"/>
    </location>
</feature>
<evidence type="ECO:0000256" key="4">
    <source>
        <dbReference type="ARBA" id="ARBA00022741"/>
    </source>
</evidence>
<accession>A0A1T4Q5U3</accession>
<protein>
    <recommendedName>
        <fullName evidence="3 9">DNA repair protein RecN</fullName>
    </recommendedName>
    <alternativeName>
        <fullName evidence="8 9">Recombination protein N</fullName>
    </alternativeName>
</protein>
<keyword evidence="10" id="KW-0175">Coiled coil</keyword>
<dbReference type="PIRSF" id="PIRSF003128">
    <property type="entry name" value="RecN"/>
    <property type="match status" value="1"/>
</dbReference>
<sequence>MGEHQTINNMLKQLYIKNFTLIDELNITFNSGFSVITGETGAGKSIILGAINLLLGQRADSKAIKTGENKCIIEAYFKIKGYGMEAFFELNEIDYDPEDCILRREISSNGKSRAFINDTPVSLTTLRELGETLVDIHSQHQNLLLQKEDFQLNVVDIMAHNEAQRKQFAQRFEALRAAHQALEQLKERISQDKTQQDFMAFQFDELTQANLQPDELATLERETELLSHAEDIKAALFEADRQLNGDNEGALTLLKRSIGELQSIAKVFPRANELGSRLEECHIELKDIGQEINQQMEAVDYDPDQLNRFNERLDLLYSLQQKYHVDGVEALIAIRDDLGEKLNVIENADEQLAELTTHFQQLESECKALAAVLTQSRVKAAKAIETDMAKRLAPLGIPNVKFQIDFTNKPLANDGSDRIAFLFSANKSMPLQPITQVASGGEIARVMLSLKAMISGTVQLPTIIFDEIDTGVSGRVAEMMAQIMHEMGAHHRQVISITHLPQIAARGAFHYKVSKTETSKGTNSQMQLLNEDERIQEIAQMLSGSSVTPEAISNAKSLLSHT</sequence>
<dbReference type="GO" id="GO:0009432">
    <property type="term" value="P:SOS response"/>
    <property type="evidence" value="ECO:0007669"/>
    <property type="project" value="TreeGrafter"/>
</dbReference>
<dbReference type="NCBIfam" id="TIGR00634">
    <property type="entry name" value="recN"/>
    <property type="match status" value="1"/>
</dbReference>
<evidence type="ECO:0000313" key="12">
    <source>
        <dbReference type="EMBL" id="SJZ99143.1"/>
    </source>
</evidence>
<dbReference type="Gene3D" id="3.40.50.300">
    <property type="entry name" value="P-loop containing nucleotide triphosphate hydrolases"/>
    <property type="match status" value="2"/>
</dbReference>
<evidence type="ECO:0000256" key="10">
    <source>
        <dbReference type="SAM" id="Coils"/>
    </source>
</evidence>
<dbReference type="eggNOG" id="COG0497">
    <property type="taxonomic scope" value="Bacteria"/>
</dbReference>
<dbReference type="InterPro" id="IPR027417">
    <property type="entry name" value="P-loop_NTPase"/>
</dbReference>
<keyword evidence="5 9" id="KW-0227">DNA damage</keyword>
<organism evidence="12 13">
    <name type="scientific">Segatella oulorum</name>
    <dbReference type="NCBI Taxonomy" id="28136"/>
    <lineage>
        <taxon>Bacteria</taxon>
        <taxon>Pseudomonadati</taxon>
        <taxon>Bacteroidota</taxon>
        <taxon>Bacteroidia</taxon>
        <taxon>Bacteroidales</taxon>
        <taxon>Prevotellaceae</taxon>
        <taxon>Segatella</taxon>
    </lineage>
</organism>
<dbReference type="CDD" id="cd03241">
    <property type="entry name" value="ABC_RecN"/>
    <property type="match status" value="2"/>
</dbReference>
<keyword evidence="6" id="KW-0067">ATP-binding</keyword>
<evidence type="ECO:0000313" key="13">
    <source>
        <dbReference type="Proteomes" id="UP000190065"/>
    </source>
</evidence>
<dbReference type="InterPro" id="IPR004604">
    <property type="entry name" value="DNA_recomb/repair_RecN"/>
</dbReference>
<dbReference type="GO" id="GO:0006281">
    <property type="term" value="P:DNA repair"/>
    <property type="evidence" value="ECO:0007669"/>
    <property type="project" value="UniProtKB-KW"/>
</dbReference>
<dbReference type="AlphaFoldDB" id="A0A1T4Q5U3"/>
<dbReference type="InterPro" id="IPR003395">
    <property type="entry name" value="RecF/RecN/SMC_N"/>
</dbReference>
<proteinExistence type="inferred from homology"/>
<evidence type="ECO:0000256" key="3">
    <source>
        <dbReference type="ARBA" id="ARBA00021315"/>
    </source>
</evidence>
<evidence type="ECO:0000256" key="2">
    <source>
        <dbReference type="ARBA" id="ARBA00009441"/>
    </source>
</evidence>
<comment type="similarity">
    <text evidence="2 9">Belongs to the RecN family.</text>
</comment>
<dbReference type="PANTHER" id="PTHR11059:SF0">
    <property type="entry name" value="DNA REPAIR PROTEIN RECN"/>
    <property type="match status" value="1"/>
</dbReference>
<dbReference type="FunFam" id="3.40.50.300:FF:000319">
    <property type="entry name" value="DNA repair protein RecN"/>
    <property type="match status" value="1"/>
</dbReference>
<dbReference type="GO" id="GO:0043590">
    <property type="term" value="C:bacterial nucleoid"/>
    <property type="evidence" value="ECO:0007669"/>
    <property type="project" value="TreeGrafter"/>
</dbReference>
<evidence type="ECO:0000256" key="7">
    <source>
        <dbReference type="ARBA" id="ARBA00023204"/>
    </source>
</evidence>
<reference evidence="12 13" key="1">
    <citation type="submission" date="2017-02" db="EMBL/GenBank/DDBJ databases">
        <authorList>
            <person name="Peterson S.W."/>
        </authorList>
    </citation>
    <scope>NUCLEOTIDE SEQUENCE [LARGE SCALE GENOMIC DNA]</scope>
    <source>
        <strain evidence="12 13">ATCC 43324</strain>
    </source>
</reference>
<dbReference type="STRING" id="28136.SAMN02745202_01710"/>
<evidence type="ECO:0000256" key="1">
    <source>
        <dbReference type="ARBA" id="ARBA00003618"/>
    </source>
</evidence>
<dbReference type="Proteomes" id="UP000190065">
    <property type="component" value="Unassembled WGS sequence"/>
</dbReference>
<dbReference type="GO" id="GO:0006310">
    <property type="term" value="P:DNA recombination"/>
    <property type="evidence" value="ECO:0007669"/>
    <property type="project" value="InterPro"/>
</dbReference>
<dbReference type="EMBL" id="FUXK01000019">
    <property type="protein sequence ID" value="SJZ99143.1"/>
    <property type="molecule type" value="Genomic_DNA"/>
</dbReference>
<dbReference type="SUPFAM" id="SSF52540">
    <property type="entry name" value="P-loop containing nucleoside triphosphate hydrolases"/>
    <property type="match status" value="2"/>
</dbReference>
<evidence type="ECO:0000256" key="9">
    <source>
        <dbReference type="PIRNR" id="PIRNR003128"/>
    </source>
</evidence>
<gene>
    <name evidence="12" type="ORF">SAMN02745202_01710</name>
</gene>
<comment type="function">
    <text evidence="1 9">May be involved in recombinational repair of damaged DNA.</text>
</comment>
<keyword evidence="4" id="KW-0547">Nucleotide-binding</keyword>
<dbReference type="GO" id="GO:0005524">
    <property type="term" value="F:ATP binding"/>
    <property type="evidence" value="ECO:0007669"/>
    <property type="project" value="UniProtKB-KW"/>
</dbReference>
<dbReference type="Pfam" id="PF02463">
    <property type="entry name" value="SMC_N"/>
    <property type="match status" value="1"/>
</dbReference>
<evidence type="ECO:0000256" key="5">
    <source>
        <dbReference type="ARBA" id="ARBA00022763"/>
    </source>
</evidence>
<feature type="coiled-coil region" evidence="10">
    <location>
        <begin position="165"/>
        <end position="195"/>
    </location>
</feature>
<feature type="coiled-coil region" evidence="10">
    <location>
        <begin position="345"/>
        <end position="372"/>
    </location>
</feature>
<keyword evidence="7 9" id="KW-0234">DNA repair</keyword>
<evidence type="ECO:0000256" key="8">
    <source>
        <dbReference type="ARBA" id="ARBA00033408"/>
    </source>
</evidence>
<dbReference type="PANTHER" id="PTHR11059">
    <property type="entry name" value="DNA REPAIR PROTEIN RECN"/>
    <property type="match status" value="1"/>
</dbReference>